<keyword evidence="9" id="KW-0442">Lipid degradation</keyword>
<keyword evidence="11" id="KW-0443">Lipid metabolism</keyword>
<comment type="catalytic activity">
    <reaction evidence="13">
        <text>a 1,2-diacyl-sn-glycerol + H2O = a 2-acylglycerol + a fatty acid + H(+)</text>
        <dbReference type="Rhea" id="RHEA:33275"/>
        <dbReference type="ChEBI" id="CHEBI:15377"/>
        <dbReference type="ChEBI" id="CHEBI:15378"/>
        <dbReference type="ChEBI" id="CHEBI:17389"/>
        <dbReference type="ChEBI" id="CHEBI:17815"/>
        <dbReference type="ChEBI" id="CHEBI:28868"/>
        <dbReference type="EC" id="3.1.1.116"/>
    </reaction>
    <physiologicalReaction direction="left-to-right" evidence="13">
        <dbReference type="Rhea" id="RHEA:33276"/>
    </physiologicalReaction>
</comment>
<proteinExistence type="predicted"/>
<evidence type="ECO:0000256" key="4">
    <source>
        <dbReference type="ARBA" id="ARBA00022553"/>
    </source>
</evidence>
<feature type="transmembrane region" description="Helical" evidence="16">
    <location>
        <begin position="20"/>
        <end position="43"/>
    </location>
</feature>
<dbReference type="GO" id="GO:0005886">
    <property type="term" value="C:plasma membrane"/>
    <property type="evidence" value="ECO:0007669"/>
    <property type="project" value="UniProtKB-SubCell"/>
</dbReference>
<protein>
    <recommendedName>
        <fullName evidence="14">sn-1-specific diacylglycerol lipase</fullName>
        <ecNumber evidence="14">3.1.1.116</ecNumber>
    </recommendedName>
</protein>
<comment type="subcellular location">
    <subcellularLocation>
        <location evidence="2">Cell membrane</location>
        <topology evidence="2">Multi-pass membrane protein</topology>
    </subcellularLocation>
</comment>
<dbReference type="Proteomes" id="UP001314263">
    <property type="component" value="Unassembled WGS sequence"/>
</dbReference>
<dbReference type="SUPFAM" id="SSF53474">
    <property type="entry name" value="alpha/beta-Hydrolases"/>
    <property type="match status" value="1"/>
</dbReference>
<dbReference type="GO" id="GO:0046872">
    <property type="term" value="F:metal ion binding"/>
    <property type="evidence" value="ECO:0007669"/>
    <property type="project" value="UniProtKB-KW"/>
</dbReference>
<feature type="region of interest" description="Disordered" evidence="15">
    <location>
        <begin position="477"/>
        <end position="625"/>
    </location>
</feature>
<evidence type="ECO:0000313" key="18">
    <source>
        <dbReference type="EMBL" id="CAK0786854.1"/>
    </source>
</evidence>
<sequence length="917" mass="100318">MPAIRMLGRRWSFATDDVPMLGFFPTLFHGLWALVLVIIWIVFGKHRDCYDGTTYTVVLAGLLATFTLFTAVGCWTIYEGLKGSMFETGRRWRVPHLIYLLAVIMLAEIAFNGYATWFVEQRRPDCAPTRKLWNPQDVGRAICWTTWAIIGALVAVGLMVFNAFPDYNSQHSWERRCHCLMVVCCCNWFSGHRKDQARPAYAAMGELFSQLFGNVDWAPSDLVTAFLLAGAAQNARRRVQVAAIVAAGGPGSMPSESRGSPGLNLAPSSRAASMCSKGSTEMMLAEGFLEQPVYDVESGIQPLITPSGIGAEMRRDLTPQQAASLQCAAVDHVSDKDVVEAAYFAKYAFAAYGYMLYIWSKPQLKGWCELCCGRGCGFCVGPFRRYQEAFSAGRYVPTLQVSNYMNHEAIVQITDIPEDDIVFVRFEADVIAKPCLPYFIALDRQTSSVVISIRGTLSADDLITDFMCEPADMDDWMSTVTTPHAGQGQGSHDPHLSVGSSAGTGFFSRRSSSQQQPAGRQQSASRAERSASQRASAPERLPTVQSGVPGLTHRPSKGMASRRQVAGEAEQGGKELDEYANGQSSGQDHDRNEKDPVSPGKLDRDFTDSPPAIQHTDSRTKASAHSGILRAAKGVVEDIVQEGVLAALMEGKPVPPSNRRTPDCRNWQIVATGHSLGAGAAALVALYIRSFYPRSRAWAFEPPGGLVDGQLARASSDCITSVVLGKDWVPRLSVASFERLRDEMVVAGLRCCISKTAFLLGMLMGKRWAPEELFTSEAGARPEASHILSTMSLHLQRSSNVARRYESARSFRPPGRLMFLRPVKHAAQVGQAKRSYDAVWLAQEDLVEEGILVSPRMMADHMPDYLTALLKRMAEERASKSGSRQGPTQAPSVEHAMNQGAPSKDAPGGKESDQAQT</sequence>
<evidence type="ECO:0000256" key="10">
    <source>
        <dbReference type="ARBA" id="ARBA00022989"/>
    </source>
</evidence>
<evidence type="ECO:0000256" key="15">
    <source>
        <dbReference type="SAM" id="MobiDB-lite"/>
    </source>
</evidence>
<evidence type="ECO:0000256" key="9">
    <source>
        <dbReference type="ARBA" id="ARBA00022963"/>
    </source>
</evidence>
<dbReference type="InterPro" id="IPR052214">
    <property type="entry name" value="DAG_Lipase-Related"/>
</dbReference>
<evidence type="ECO:0000256" key="6">
    <source>
        <dbReference type="ARBA" id="ARBA00022723"/>
    </source>
</evidence>
<keyword evidence="7" id="KW-0378">Hydrolase</keyword>
<evidence type="ECO:0000259" key="17">
    <source>
        <dbReference type="Pfam" id="PF01764"/>
    </source>
</evidence>
<dbReference type="Gene3D" id="3.40.50.1820">
    <property type="entry name" value="alpha/beta hydrolase"/>
    <property type="match status" value="2"/>
</dbReference>
<evidence type="ECO:0000313" key="19">
    <source>
        <dbReference type="Proteomes" id="UP001314263"/>
    </source>
</evidence>
<evidence type="ECO:0000256" key="3">
    <source>
        <dbReference type="ARBA" id="ARBA00022475"/>
    </source>
</evidence>
<keyword evidence="8" id="KW-0106">Calcium</keyword>
<dbReference type="EMBL" id="CAUYUE010000015">
    <property type="protein sequence ID" value="CAK0786854.1"/>
    <property type="molecule type" value="Genomic_DNA"/>
</dbReference>
<evidence type="ECO:0000256" key="1">
    <source>
        <dbReference type="ARBA" id="ARBA00001913"/>
    </source>
</evidence>
<organism evidence="18 19">
    <name type="scientific">Coccomyxa viridis</name>
    <dbReference type="NCBI Taxonomy" id="1274662"/>
    <lineage>
        <taxon>Eukaryota</taxon>
        <taxon>Viridiplantae</taxon>
        <taxon>Chlorophyta</taxon>
        <taxon>core chlorophytes</taxon>
        <taxon>Trebouxiophyceae</taxon>
        <taxon>Trebouxiophyceae incertae sedis</taxon>
        <taxon>Coccomyxaceae</taxon>
        <taxon>Coccomyxa</taxon>
    </lineage>
</organism>
<dbReference type="AlphaFoldDB" id="A0AAV1IHQ0"/>
<accession>A0AAV1IHQ0</accession>
<dbReference type="Pfam" id="PF01764">
    <property type="entry name" value="Lipase_3"/>
    <property type="match status" value="1"/>
</dbReference>
<dbReference type="PANTHER" id="PTHR45792:SF8">
    <property type="entry name" value="DIACYLGLYCEROL LIPASE-ALPHA"/>
    <property type="match status" value="1"/>
</dbReference>
<keyword evidence="3" id="KW-1003">Cell membrane</keyword>
<evidence type="ECO:0000256" key="7">
    <source>
        <dbReference type="ARBA" id="ARBA00022801"/>
    </source>
</evidence>
<evidence type="ECO:0000256" key="11">
    <source>
        <dbReference type="ARBA" id="ARBA00023098"/>
    </source>
</evidence>
<dbReference type="GO" id="GO:0016042">
    <property type="term" value="P:lipid catabolic process"/>
    <property type="evidence" value="ECO:0007669"/>
    <property type="project" value="UniProtKB-KW"/>
</dbReference>
<keyword evidence="10 16" id="KW-1133">Transmembrane helix</keyword>
<evidence type="ECO:0000256" key="16">
    <source>
        <dbReference type="SAM" id="Phobius"/>
    </source>
</evidence>
<name>A0AAV1IHQ0_9CHLO</name>
<evidence type="ECO:0000256" key="12">
    <source>
        <dbReference type="ARBA" id="ARBA00023136"/>
    </source>
</evidence>
<feature type="transmembrane region" description="Helical" evidence="16">
    <location>
        <begin position="98"/>
        <end position="120"/>
    </location>
</feature>
<dbReference type="InterPro" id="IPR029058">
    <property type="entry name" value="AB_hydrolase_fold"/>
</dbReference>
<evidence type="ECO:0000256" key="5">
    <source>
        <dbReference type="ARBA" id="ARBA00022692"/>
    </source>
</evidence>
<keyword evidence="12 16" id="KW-0472">Membrane</keyword>
<feature type="region of interest" description="Disordered" evidence="15">
    <location>
        <begin position="875"/>
        <end position="917"/>
    </location>
</feature>
<keyword evidence="4" id="KW-0597">Phosphoprotein</keyword>
<dbReference type="GO" id="GO:0016298">
    <property type="term" value="F:lipase activity"/>
    <property type="evidence" value="ECO:0007669"/>
    <property type="project" value="TreeGrafter"/>
</dbReference>
<feature type="compositionally biased region" description="Low complexity" evidence="15">
    <location>
        <begin position="499"/>
        <end position="525"/>
    </location>
</feature>
<feature type="transmembrane region" description="Helical" evidence="16">
    <location>
        <begin position="141"/>
        <end position="164"/>
    </location>
</feature>
<dbReference type="PANTHER" id="PTHR45792">
    <property type="entry name" value="DIACYLGLYCEROL LIPASE HOMOLOG-RELATED"/>
    <property type="match status" value="1"/>
</dbReference>
<gene>
    <name evidence="18" type="ORF">CVIRNUC_010068</name>
</gene>
<evidence type="ECO:0000256" key="14">
    <source>
        <dbReference type="ARBA" id="ARBA00026104"/>
    </source>
</evidence>
<evidence type="ECO:0000256" key="13">
    <source>
        <dbReference type="ARBA" id="ARBA00024531"/>
    </source>
</evidence>
<comment type="caution">
    <text evidence="18">The sequence shown here is derived from an EMBL/GenBank/DDBJ whole genome shotgun (WGS) entry which is preliminary data.</text>
</comment>
<dbReference type="EC" id="3.1.1.116" evidence="14"/>
<dbReference type="InterPro" id="IPR002921">
    <property type="entry name" value="Fungal_lipase-type"/>
</dbReference>
<feature type="compositionally biased region" description="Polar residues" evidence="15">
    <location>
        <begin position="880"/>
        <end position="891"/>
    </location>
</feature>
<feature type="transmembrane region" description="Helical" evidence="16">
    <location>
        <begin position="55"/>
        <end position="78"/>
    </location>
</feature>
<feature type="compositionally biased region" description="Basic and acidic residues" evidence="15">
    <location>
        <begin position="907"/>
        <end position="917"/>
    </location>
</feature>
<keyword evidence="19" id="KW-1185">Reference proteome</keyword>
<feature type="domain" description="Fungal lipase-type" evidence="17">
    <location>
        <begin position="613"/>
        <end position="734"/>
    </location>
</feature>
<evidence type="ECO:0000256" key="8">
    <source>
        <dbReference type="ARBA" id="ARBA00022837"/>
    </source>
</evidence>
<keyword evidence="5 16" id="KW-0812">Transmembrane</keyword>
<comment type="cofactor">
    <cofactor evidence="1">
        <name>Ca(2+)</name>
        <dbReference type="ChEBI" id="CHEBI:29108"/>
    </cofactor>
</comment>
<keyword evidence="6" id="KW-0479">Metal-binding</keyword>
<feature type="compositionally biased region" description="Basic and acidic residues" evidence="15">
    <location>
        <begin position="587"/>
        <end position="607"/>
    </location>
</feature>
<evidence type="ECO:0000256" key="2">
    <source>
        <dbReference type="ARBA" id="ARBA00004651"/>
    </source>
</evidence>
<reference evidence="18 19" key="1">
    <citation type="submission" date="2023-10" db="EMBL/GenBank/DDBJ databases">
        <authorList>
            <person name="Maclean D."/>
            <person name="Macfadyen A."/>
        </authorList>
    </citation>
    <scope>NUCLEOTIDE SEQUENCE [LARGE SCALE GENOMIC DNA]</scope>
</reference>